<evidence type="ECO:0000259" key="1">
    <source>
        <dbReference type="Pfam" id="PF16399"/>
    </source>
</evidence>
<dbReference type="AlphaFoldDB" id="A0A9N9JW86"/>
<gene>
    <name evidence="3" type="ORF">DERYTH_LOCUS22505</name>
</gene>
<dbReference type="Pfam" id="PF21143">
    <property type="entry name" value="Aquarius_N_2nd"/>
    <property type="match status" value="1"/>
</dbReference>
<evidence type="ECO:0000313" key="3">
    <source>
        <dbReference type="EMBL" id="CAG8796560.1"/>
    </source>
</evidence>
<feature type="domain" description="RNA helicase aquarius N-terminal" evidence="1">
    <location>
        <begin position="1"/>
        <end position="112"/>
    </location>
</feature>
<evidence type="ECO:0000259" key="2">
    <source>
        <dbReference type="Pfam" id="PF21143"/>
    </source>
</evidence>
<dbReference type="InterPro" id="IPR032174">
    <property type="entry name" value="Aquarius_N"/>
</dbReference>
<dbReference type="EMBL" id="CAJVPY010031424">
    <property type="protein sequence ID" value="CAG8796560.1"/>
    <property type="molecule type" value="Genomic_DNA"/>
</dbReference>
<keyword evidence="4" id="KW-1185">Reference proteome</keyword>
<dbReference type="InterPro" id="IPR048966">
    <property type="entry name" value="Aquarius_b-barrel"/>
</dbReference>
<proteinExistence type="predicted"/>
<feature type="non-terminal residue" evidence="3">
    <location>
        <position position="1"/>
    </location>
</feature>
<reference evidence="3" key="1">
    <citation type="submission" date="2021-06" db="EMBL/GenBank/DDBJ databases">
        <authorList>
            <person name="Kallberg Y."/>
            <person name="Tangrot J."/>
            <person name="Rosling A."/>
        </authorList>
    </citation>
    <scope>NUCLEOTIDE SEQUENCE</scope>
    <source>
        <strain evidence="3">MA453B</strain>
    </source>
</reference>
<dbReference type="OrthoDB" id="2391650at2759"/>
<name>A0A9N9JW86_9GLOM</name>
<evidence type="ECO:0000313" key="4">
    <source>
        <dbReference type="Proteomes" id="UP000789405"/>
    </source>
</evidence>
<dbReference type="Pfam" id="PF16399">
    <property type="entry name" value="Aquarius_N_1st"/>
    <property type="match status" value="1"/>
</dbReference>
<dbReference type="Proteomes" id="UP000789405">
    <property type="component" value="Unassembled WGS sequence"/>
</dbReference>
<feature type="domain" description="RNA helicase aquarius beta-barrel" evidence="2">
    <location>
        <begin position="209"/>
        <end position="357"/>
    </location>
</feature>
<sequence length="359" mass="41617">YFNTLLDDHQILVLCKLSPLVKRKEGSELFKQLLEILKFYAGFEIHDHTGLALTDDQMTELHCKKLMSLQHTAFKHFKDSLQLLALSNLSAIETREDLLRQKRLADDELNEYYDKDFLIEVLIAKFEKRTSQIDAINALPLYPDENALFDDAVVKTQFYSGDNPLALPKLNLQFLTIHDYLLRNFNLFRLESTYEIRQDIEDVVKRLAPRITYPSGRTEFTGWARMAIEIERFNIIEVSKPNLGEDKPSQVKADVTFNIGRYTDSIQNEWDSLRQHDVLFLLTIQAHDGTADKYRDDIPFRSHFGLKYVRGCEIVEIIGDDGKPIEEASKPNVEEKTKISGNLRTLRVLLDPNQYKVTC</sequence>
<comment type="caution">
    <text evidence="3">The sequence shown here is derived from an EMBL/GenBank/DDBJ whole genome shotgun (WGS) entry which is preliminary data.</text>
</comment>
<protein>
    <submittedName>
        <fullName evidence="3">4511_t:CDS:1</fullName>
    </submittedName>
</protein>
<organism evidence="3 4">
    <name type="scientific">Dentiscutata erythropus</name>
    <dbReference type="NCBI Taxonomy" id="1348616"/>
    <lineage>
        <taxon>Eukaryota</taxon>
        <taxon>Fungi</taxon>
        <taxon>Fungi incertae sedis</taxon>
        <taxon>Mucoromycota</taxon>
        <taxon>Glomeromycotina</taxon>
        <taxon>Glomeromycetes</taxon>
        <taxon>Diversisporales</taxon>
        <taxon>Gigasporaceae</taxon>
        <taxon>Dentiscutata</taxon>
    </lineage>
</organism>
<accession>A0A9N9JW86</accession>